<keyword evidence="7 8" id="KW-0472">Membrane</keyword>
<evidence type="ECO:0000256" key="4">
    <source>
        <dbReference type="ARBA" id="ARBA00022475"/>
    </source>
</evidence>
<evidence type="ECO:0000256" key="2">
    <source>
        <dbReference type="ARBA" id="ARBA00009773"/>
    </source>
</evidence>
<feature type="transmembrane region" description="Helical" evidence="8">
    <location>
        <begin position="318"/>
        <end position="347"/>
    </location>
</feature>
<dbReference type="PANTHER" id="PTHR21716">
    <property type="entry name" value="TRANSMEMBRANE PROTEIN"/>
    <property type="match status" value="1"/>
</dbReference>
<evidence type="ECO:0000313" key="10">
    <source>
        <dbReference type="Proteomes" id="UP000027946"/>
    </source>
</evidence>
<accession>A0A069RJX4</accession>
<reference evidence="9 10" key="1">
    <citation type="submission" date="2014-03" db="EMBL/GenBank/DDBJ databases">
        <title>Genome sequence of Clostridium litorale W6, DSM 5388.</title>
        <authorList>
            <person name="Poehlein A."/>
            <person name="Jagirdar A."/>
            <person name="Khonsari B."/>
            <person name="Chibani C.M."/>
            <person name="Gutierrez Gutierrez D.A."/>
            <person name="Davydova E."/>
            <person name="Alghaithi H.S."/>
            <person name="Nair K.P."/>
            <person name="Dhamotharan K."/>
            <person name="Chandran L."/>
            <person name="G W."/>
            <person name="Daniel R."/>
        </authorList>
    </citation>
    <scope>NUCLEOTIDE SEQUENCE [LARGE SCALE GENOMIC DNA]</scope>
    <source>
        <strain evidence="9 10">W6</strain>
    </source>
</reference>
<dbReference type="Proteomes" id="UP000027946">
    <property type="component" value="Unassembled WGS sequence"/>
</dbReference>
<dbReference type="eggNOG" id="COG0628">
    <property type="taxonomic scope" value="Bacteria"/>
</dbReference>
<feature type="transmembrane region" description="Helical" evidence="8">
    <location>
        <begin position="74"/>
        <end position="96"/>
    </location>
</feature>
<proteinExistence type="inferred from homology"/>
<comment type="similarity">
    <text evidence="2">Belongs to the autoinducer-2 exporter (AI-2E) (TC 2.A.86) family.</text>
</comment>
<dbReference type="STRING" id="1121324.CLIT_16c00270"/>
<dbReference type="EMBL" id="JJMM01000016">
    <property type="protein sequence ID" value="KDR94527.1"/>
    <property type="molecule type" value="Genomic_DNA"/>
</dbReference>
<evidence type="ECO:0000256" key="6">
    <source>
        <dbReference type="ARBA" id="ARBA00022989"/>
    </source>
</evidence>
<protein>
    <submittedName>
        <fullName evidence="9">Permease</fullName>
    </submittedName>
</protein>
<sequence>MFKDKKILYWASVMLFALVLYRCVNNFELIVQDIAYFISLISPFIWAFGIAYLLNPAMNYIEGKFKTRRIGSIVVIYLFVIGAITLFITIVSPRIINSIGEILQQIPDYLKITNAWIDKNIMDSKLLEKYGIQDYVDTNLSQIVSQTGEFLNVILNKIVKGAIGFTSTFLKIVLGVVISIYLLNDKEGFILGLKKVVYSIWGQKNGDSLLELGREVDEVFSKYIIGKLIDSLIIGILCLIGAIILKVPYALLIALIVGATNMIPYFGPFIGMVPSVIIVLFNDPATAFKLFIFILLLQQFDGWVLGPKILGDKVGLSPFWIILAIIIGGGTMGILGMFLGVPVFAVIKKLTERYVDKKLKLKDIEIG</sequence>
<evidence type="ECO:0000256" key="3">
    <source>
        <dbReference type="ARBA" id="ARBA00022448"/>
    </source>
</evidence>
<keyword evidence="3" id="KW-0813">Transport</keyword>
<feature type="transmembrane region" description="Helical" evidence="8">
    <location>
        <begin position="7"/>
        <end position="22"/>
    </location>
</feature>
<dbReference type="GO" id="GO:0005886">
    <property type="term" value="C:plasma membrane"/>
    <property type="evidence" value="ECO:0007669"/>
    <property type="project" value="UniProtKB-SubCell"/>
</dbReference>
<feature type="transmembrane region" description="Helical" evidence="8">
    <location>
        <begin position="232"/>
        <end position="257"/>
    </location>
</feature>
<feature type="transmembrane region" description="Helical" evidence="8">
    <location>
        <begin position="162"/>
        <end position="183"/>
    </location>
</feature>
<feature type="transmembrane region" description="Helical" evidence="8">
    <location>
        <begin position="34"/>
        <end position="54"/>
    </location>
</feature>
<keyword evidence="4" id="KW-1003">Cell membrane</keyword>
<name>A0A069RJX4_PEPLI</name>
<keyword evidence="5 8" id="KW-0812">Transmembrane</keyword>
<organism evidence="9 10">
    <name type="scientific">Peptoclostridium litorale DSM 5388</name>
    <dbReference type="NCBI Taxonomy" id="1121324"/>
    <lineage>
        <taxon>Bacteria</taxon>
        <taxon>Bacillati</taxon>
        <taxon>Bacillota</taxon>
        <taxon>Clostridia</taxon>
        <taxon>Peptostreptococcales</taxon>
        <taxon>Peptoclostridiaceae</taxon>
        <taxon>Peptoclostridium</taxon>
    </lineage>
</organism>
<dbReference type="Pfam" id="PF01594">
    <property type="entry name" value="AI-2E_transport"/>
    <property type="match status" value="1"/>
</dbReference>
<evidence type="ECO:0000256" key="8">
    <source>
        <dbReference type="SAM" id="Phobius"/>
    </source>
</evidence>
<dbReference type="PANTHER" id="PTHR21716:SF53">
    <property type="entry name" value="PERMEASE PERM-RELATED"/>
    <property type="match status" value="1"/>
</dbReference>
<evidence type="ECO:0000313" key="9">
    <source>
        <dbReference type="EMBL" id="KDR94527.1"/>
    </source>
</evidence>
<comment type="subcellular location">
    <subcellularLocation>
        <location evidence="1">Cell membrane</location>
        <topology evidence="1">Multi-pass membrane protein</topology>
    </subcellularLocation>
</comment>
<evidence type="ECO:0000256" key="7">
    <source>
        <dbReference type="ARBA" id="ARBA00023136"/>
    </source>
</evidence>
<dbReference type="AlphaFoldDB" id="A0A069RJX4"/>
<comment type="caution">
    <text evidence="9">The sequence shown here is derived from an EMBL/GenBank/DDBJ whole genome shotgun (WGS) entry which is preliminary data.</text>
</comment>
<keyword evidence="6 8" id="KW-1133">Transmembrane helix</keyword>
<keyword evidence="10" id="KW-1185">Reference proteome</keyword>
<gene>
    <name evidence="9" type="ORF">CLIT_16c00270</name>
</gene>
<evidence type="ECO:0000256" key="1">
    <source>
        <dbReference type="ARBA" id="ARBA00004651"/>
    </source>
</evidence>
<dbReference type="RefSeq" id="WP_038266750.1">
    <property type="nucleotide sequence ID" value="NZ_FSRH01000020.1"/>
</dbReference>
<dbReference type="GO" id="GO:0055085">
    <property type="term" value="P:transmembrane transport"/>
    <property type="evidence" value="ECO:0007669"/>
    <property type="project" value="TreeGrafter"/>
</dbReference>
<evidence type="ECO:0000256" key="5">
    <source>
        <dbReference type="ARBA" id="ARBA00022692"/>
    </source>
</evidence>
<dbReference type="OrthoDB" id="9793390at2"/>
<dbReference type="InterPro" id="IPR002549">
    <property type="entry name" value="AI-2E-like"/>
</dbReference>